<sequence>MKFLNRLCLVAVVGVCLGSYGFLGAASKDVQRPLKIGYVNIETIFDQYSKTEESRVEFEKEKEIQQKEVVKKQEDLRKLQEAYDKQKDVLKPEEKKKSEEEIQKLQQEFYALVGQANQKLEEKRNTLIETRLTEIRSAIKDFAEKEKYDFILSSQAIFYGPQDNDVTDQVINFLNKTKK</sequence>
<evidence type="ECO:0000256" key="3">
    <source>
        <dbReference type="SAM" id="Coils"/>
    </source>
</evidence>
<gene>
    <name evidence="5" type="primary">skp</name>
    <name evidence="5" type="ORF">BWX89_00339</name>
</gene>
<feature type="chain" id="PRO_5012754077" evidence="4">
    <location>
        <begin position="26"/>
        <end position="179"/>
    </location>
</feature>
<dbReference type="SUPFAM" id="SSF111384">
    <property type="entry name" value="OmpH-like"/>
    <property type="match status" value="1"/>
</dbReference>
<evidence type="ECO:0000313" key="5">
    <source>
        <dbReference type="EMBL" id="OQB74850.1"/>
    </source>
</evidence>
<dbReference type="Gene3D" id="3.30.910.20">
    <property type="entry name" value="Skp domain"/>
    <property type="match status" value="1"/>
</dbReference>
<reference evidence="5" key="1">
    <citation type="submission" date="2017-02" db="EMBL/GenBank/DDBJ databases">
        <title>Delving into the versatile metabolic prowess of the omnipresent phylum Bacteroidetes.</title>
        <authorList>
            <person name="Nobu M.K."/>
            <person name="Mei R."/>
            <person name="Narihiro T."/>
            <person name="Kuroda K."/>
            <person name="Liu W.-T."/>
        </authorList>
    </citation>
    <scope>NUCLEOTIDE SEQUENCE</scope>
    <source>
        <strain evidence="5">ADurb.Bin131</strain>
    </source>
</reference>
<feature type="signal peptide" evidence="4">
    <location>
        <begin position="1"/>
        <end position="25"/>
    </location>
</feature>
<dbReference type="PANTHER" id="PTHR35089:SF1">
    <property type="entry name" value="CHAPERONE PROTEIN SKP"/>
    <property type="match status" value="1"/>
</dbReference>
<keyword evidence="3" id="KW-0175">Coiled coil</keyword>
<accession>A0A1V6CD92</accession>
<dbReference type="SMART" id="SM00935">
    <property type="entry name" value="OmpH"/>
    <property type="match status" value="1"/>
</dbReference>
<evidence type="ECO:0000256" key="4">
    <source>
        <dbReference type="SAM" id="SignalP"/>
    </source>
</evidence>
<organism evidence="5">
    <name type="scientific">candidate division TA06 bacterium ADurb.Bin131</name>
    <dbReference type="NCBI Taxonomy" id="1852827"/>
    <lineage>
        <taxon>Bacteria</taxon>
        <taxon>Bacteria division TA06</taxon>
    </lineage>
</organism>
<dbReference type="AlphaFoldDB" id="A0A1V6CD92"/>
<dbReference type="InterPro" id="IPR005632">
    <property type="entry name" value="Chaperone_Skp"/>
</dbReference>
<dbReference type="EMBL" id="MWDQ01000027">
    <property type="protein sequence ID" value="OQB74850.1"/>
    <property type="molecule type" value="Genomic_DNA"/>
</dbReference>
<dbReference type="InterPro" id="IPR024930">
    <property type="entry name" value="Skp_dom_sf"/>
</dbReference>
<dbReference type="GO" id="GO:0050821">
    <property type="term" value="P:protein stabilization"/>
    <property type="evidence" value="ECO:0007669"/>
    <property type="project" value="TreeGrafter"/>
</dbReference>
<protein>
    <submittedName>
        <fullName evidence="5">Chaperone protein Skp</fullName>
    </submittedName>
</protein>
<comment type="caution">
    <text evidence="5">The sequence shown here is derived from an EMBL/GenBank/DDBJ whole genome shotgun (WGS) entry which is preliminary data.</text>
</comment>
<dbReference type="Pfam" id="PF03938">
    <property type="entry name" value="OmpH"/>
    <property type="match status" value="1"/>
</dbReference>
<dbReference type="Proteomes" id="UP000485562">
    <property type="component" value="Unassembled WGS sequence"/>
</dbReference>
<evidence type="ECO:0000256" key="1">
    <source>
        <dbReference type="ARBA" id="ARBA00009091"/>
    </source>
</evidence>
<keyword evidence="2 4" id="KW-0732">Signal</keyword>
<feature type="coiled-coil region" evidence="3">
    <location>
        <begin position="48"/>
        <end position="115"/>
    </location>
</feature>
<dbReference type="GO" id="GO:0005829">
    <property type="term" value="C:cytosol"/>
    <property type="evidence" value="ECO:0007669"/>
    <property type="project" value="TreeGrafter"/>
</dbReference>
<comment type="similarity">
    <text evidence="1">Belongs to the Skp family.</text>
</comment>
<dbReference type="PANTHER" id="PTHR35089">
    <property type="entry name" value="CHAPERONE PROTEIN SKP"/>
    <property type="match status" value="1"/>
</dbReference>
<name>A0A1V6CD92_UNCT6</name>
<dbReference type="GO" id="GO:0051082">
    <property type="term" value="F:unfolded protein binding"/>
    <property type="evidence" value="ECO:0007669"/>
    <property type="project" value="InterPro"/>
</dbReference>
<proteinExistence type="inferred from homology"/>
<evidence type="ECO:0000256" key="2">
    <source>
        <dbReference type="ARBA" id="ARBA00022729"/>
    </source>
</evidence>